<feature type="region of interest" description="Disordered" evidence="1">
    <location>
        <begin position="23"/>
        <end position="48"/>
    </location>
</feature>
<evidence type="ECO:0000256" key="1">
    <source>
        <dbReference type="SAM" id="MobiDB-lite"/>
    </source>
</evidence>
<dbReference type="AlphaFoldDB" id="Q0RJT9"/>
<evidence type="ECO:0000313" key="2">
    <source>
        <dbReference type="EMBL" id="CAJ62221.1"/>
    </source>
</evidence>
<dbReference type="HOGENOM" id="CLU_2716548_0_0_11"/>
<dbReference type="KEGG" id="fal:FRAAL3578"/>
<sequence>MRTVTGIAIVALGAKSCPTLPSDVPTPAAARPGEASGARLAGRRRADTTRWECDGQHKDMVRNGCRGPAQGA</sequence>
<dbReference type="EMBL" id="CT573213">
    <property type="protein sequence ID" value="CAJ62221.1"/>
    <property type="molecule type" value="Genomic_DNA"/>
</dbReference>
<accession>Q0RJT9</accession>
<evidence type="ECO:0000313" key="3">
    <source>
        <dbReference type="Proteomes" id="UP000000657"/>
    </source>
</evidence>
<dbReference type="STRING" id="326424.FRAAL3578"/>
<keyword evidence="3" id="KW-1185">Reference proteome</keyword>
<reference evidence="2 3" key="1">
    <citation type="journal article" date="2007" name="Genome Res.">
        <title>Genome characteristics of facultatively symbiotic Frankia sp. strains reflect host range and host plant biogeography.</title>
        <authorList>
            <person name="Normand P."/>
            <person name="Lapierre P."/>
            <person name="Tisa L.S."/>
            <person name="Gogarten J.P."/>
            <person name="Alloisio N."/>
            <person name="Bagnarol E."/>
            <person name="Bassi C.A."/>
            <person name="Berry A.M."/>
            <person name="Bickhart D.M."/>
            <person name="Choisne N."/>
            <person name="Couloux A."/>
            <person name="Cournoyer B."/>
            <person name="Cruveiller S."/>
            <person name="Daubin V."/>
            <person name="Demange N."/>
            <person name="Francino M.P."/>
            <person name="Goltsman E."/>
            <person name="Huang Y."/>
            <person name="Kopp O.R."/>
            <person name="Labarre L."/>
            <person name="Lapidus A."/>
            <person name="Lavire C."/>
            <person name="Marechal J."/>
            <person name="Martinez M."/>
            <person name="Mastronunzio J.E."/>
            <person name="Mullin B.C."/>
            <person name="Niemann J."/>
            <person name="Pujic P."/>
            <person name="Rawnsley T."/>
            <person name="Rouy Z."/>
            <person name="Schenowitz C."/>
            <person name="Sellstedt A."/>
            <person name="Tavares F."/>
            <person name="Tomkins J.P."/>
            <person name="Vallenet D."/>
            <person name="Valverde C."/>
            <person name="Wall L.G."/>
            <person name="Wang Y."/>
            <person name="Medigue C."/>
            <person name="Benson D.R."/>
        </authorList>
    </citation>
    <scope>NUCLEOTIDE SEQUENCE [LARGE SCALE GENOMIC DNA]</scope>
    <source>
        <strain evidence="3">DSM 45986 / CECT 9034 / ACN14a</strain>
    </source>
</reference>
<gene>
    <name evidence="2" type="ordered locus">FRAAL3578</name>
</gene>
<proteinExistence type="predicted"/>
<protein>
    <submittedName>
        <fullName evidence="2">Uncharacterized protein</fullName>
    </submittedName>
</protein>
<name>Q0RJT9_FRAAA</name>
<dbReference type="Proteomes" id="UP000000657">
    <property type="component" value="Chromosome"/>
</dbReference>
<organism evidence="2 3">
    <name type="scientific">Frankia alni (strain DSM 45986 / CECT 9034 / ACN14a)</name>
    <dbReference type="NCBI Taxonomy" id="326424"/>
    <lineage>
        <taxon>Bacteria</taxon>
        <taxon>Bacillati</taxon>
        <taxon>Actinomycetota</taxon>
        <taxon>Actinomycetes</taxon>
        <taxon>Frankiales</taxon>
        <taxon>Frankiaceae</taxon>
        <taxon>Frankia</taxon>
    </lineage>
</organism>